<dbReference type="EMBL" id="SOAA01000017">
    <property type="protein sequence ID" value="TDS29561.1"/>
    <property type="molecule type" value="Genomic_DNA"/>
</dbReference>
<evidence type="ECO:0000313" key="14">
    <source>
        <dbReference type="Proteomes" id="UP000324896"/>
    </source>
</evidence>
<proteinExistence type="predicted"/>
<gene>
    <name evidence="6" type="ORF">BY453_11748</name>
    <name evidence="7" type="ORF">C7954_11436</name>
    <name evidence="1" type="ORF">C8C78_12348</name>
    <name evidence="2" type="ORF">SAMN04488597_11249</name>
    <name evidence="3" type="ORF">SAMN04488598_11420</name>
    <name evidence="5" type="ORF">SAMN04515652_11420</name>
    <name evidence="4" type="ORF">SAMN04515654_11915</name>
</gene>
<evidence type="ECO:0000313" key="4">
    <source>
        <dbReference type="EMBL" id="SDI90266.1"/>
    </source>
</evidence>
<evidence type="ECO:0000313" key="5">
    <source>
        <dbReference type="EMBL" id="SES96855.1"/>
    </source>
</evidence>
<dbReference type="EMBL" id="FNBJ01000014">
    <property type="protein sequence ID" value="SDF51663.1"/>
    <property type="molecule type" value="Genomic_DNA"/>
</dbReference>
<name>A0A1G6NW01_9FIRM</name>
<dbReference type="InterPro" id="IPR027417">
    <property type="entry name" value="P-loop_NTPase"/>
</dbReference>
<dbReference type="Proteomes" id="UP000295472">
    <property type="component" value="Unassembled WGS sequence"/>
</dbReference>
<evidence type="ECO:0000313" key="8">
    <source>
        <dbReference type="Proteomes" id="UP000198612"/>
    </source>
</evidence>
<reference evidence="4 9" key="2">
    <citation type="submission" date="2016-10" db="EMBL/GenBank/DDBJ databases">
        <authorList>
            <person name="de Groot N.N."/>
        </authorList>
    </citation>
    <scope>NUCLEOTIDE SEQUENCE [LARGE SCALE GENOMIC DNA]</scope>
    <source>
        <strain evidence="4 9">WG7</strain>
    </source>
</reference>
<evidence type="ECO:0000313" key="1">
    <source>
        <dbReference type="EMBL" id="PXV63507.1"/>
    </source>
</evidence>
<evidence type="ECO:0000313" key="9">
    <source>
        <dbReference type="Proteomes" id="UP000198945"/>
    </source>
</evidence>
<evidence type="ECO:0000313" key="3">
    <source>
        <dbReference type="EMBL" id="SDF51663.1"/>
    </source>
</evidence>
<protein>
    <submittedName>
        <fullName evidence="2">Ribosome biogenesis GTPase</fullName>
    </submittedName>
</protein>
<reference evidence="8 10" key="1">
    <citation type="submission" date="2016-10" db="EMBL/GenBank/DDBJ databases">
        <authorList>
            <person name="Varghese N."/>
            <person name="Submissions S."/>
        </authorList>
    </citation>
    <scope>NUCLEOTIDE SEQUENCE [LARGE SCALE GENOMIC DNA]</scope>
    <source>
        <strain evidence="2 14">WG10</strain>
        <strain evidence="3 10">WG2</strain>
        <strain evidence="5 8">WG5</strain>
    </source>
</reference>
<dbReference type="Proteomes" id="UP000295758">
    <property type="component" value="Unassembled WGS sequence"/>
</dbReference>
<accession>A0A1G6NW01</accession>
<evidence type="ECO:0000313" key="11">
    <source>
        <dbReference type="Proteomes" id="UP000247389"/>
    </source>
</evidence>
<reference evidence="7 12" key="4">
    <citation type="submission" date="2019-03" db="EMBL/GenBank/DDBJ databases">
        <title>Subsurface microbial communities from deep shales in Ohio and West Virginia, USA.</title>
        <authorList>
            <person name="Wrighton K."/>
        </authorList>
    </citation>
    <scope>NUCLEOTIDE SEQUENCE [LARGE SCALE GENOMIC DNA]</scope>
    <source>
        <strain evidence="7 12">DSMZ 11287</strain>
        <strain evidence="1 11">MSL28</strain>
    </source>
</reference>
<dbReference type="Proteomes" id="UP000198612">
    <property type="component" value="Unassembled WGS sequence"/>
</dbReference>
<evidence type="ECO:0000313" key="2">
    <source>
        <dbReference type="EMBL" id="SDC71345.1"/>
    </source>
</evidence>
<dbReference type="Proteomes" id="UP000199519">
    <property type="component" value="Unassembled WGS sequence"/>
</dbReference>
<evidence type="ECO:0000313" key="10">
    <source>
        <dbReference type="Proteomes" id="UP000199519"/>
    </source>
</evidence>
<evidence type="ECO:0000313" key="6">
    <source>
        <dbReference type="EMBL" id="TDS29561.1"/>
    </source>
</evidence>
<dbReference type="SUPFAM" id="SSF52540">
    <property type="entry name" value="P-loop containing nucleoside triphosphate hydrolases"/>
    <property type="match status" value="1"/>
</dbReference>
<dbReference type="EMBL" id="QICM01000023">
    <property type="protein sequence ID" value="PXV63507.1"/>
    <property type="molecule type" value="Genomic_DNA"/>
</dbReference>
<dbReference type="Gene3D" id="1.10.40.50">
    <property type="entry name" value="Probable gtpase engc, domain 3"/>
    <property type="match status" value="1"/>
</dbReference>
<organism evidence="2 14">
    <name type="scientific">Halanaerobium congolense</name>
    <dbReference type="NCBI Taxonomy" id="54121"/>
    <lineage>
        <taxon>Bacteria</taxon>
        <taxon>Bacillati</taxon>
        <taxon>Bacillota</taxon>
        <taxon>Clostridia</taxon>
        <taxon>Halanaerobiales</taxon>
        <taxon>Halanaerobiaceae</taxon>
        <taxon>Halanaerobium</taxon>
    </lineage>
</organism>
<dbReference type="EMBL" id="SOEF01000014">
    <property type="protein sequence ID" value="TDX43741.1"/>
    <property type="molecule type" value="Genomic_DNA"/>
</dbReference>
<dbReference type="EMBL" id="FNEH01000019">
    <property type="protein sequence ID" value="SDI90266.1"/>
    <property type="molecule type" value="Genomic_DNA"/>
</dbReference>
<dbReference type="Proteomes" id="UP000324896">
    <property type="component" value="Unassembled WGS sequence"/>
</dbReference>
<evidence type="ECO:0000313" key="7">
    <source>
        <dbReference type="EMBL" id="TDX43741.1"/>
    </source>
</evidence>
<keyword evidence="10" id="KW-1185">Reference proteome</keyword>
<reference evidence="6 13" key="3">
    <citation type="submission" date="2019-03" db="EMBL/GenBank/DDBJ databases">
        <title>Deep subsurface shale carbon reservoir microbial communities from Ohio and West Virginia, USA.</title>
        <authorList>
            <person name="Wrighton K."/>
        </authorList>
    </citation>
    <scope>NUCLEOTIDE SEQUENCE [LARGE SCALE GENOMIC DNA]</scope>
    <source>
        <strain evidence="6 13">UTICA-S4D12</strain>
    </source>
</reference>
<evidence type="ECO:0000313" key="12">
    <source>
        <dbReference type="Proteomes" id="UP000295472"/>
    </source>
</evidence>
<dbReference type="Proteomes" id="UP000247389">
    <property type="component" value="Unassembled WGS sequence"/>
</dbReference>
<sequence>MREIQLWGESDRVNESFLDIKKIAKNYKFNDCQHDSEPGCAVKKAIKEGKLAEARLASYRKLKKELLYLERKKKYGAEYANKLKYKELMGL</sequence>
<dbReference type="EMBL" id="FOHG01000014">
    <property type="protein sequence ID" value="SES96855.1"/>
    <property type="molecule type" value="Genomic_DNA"/>
</dbReference>
<dbReference type="STRING" id="54121.SAMN04515653_11924"/>
<dbReference type="AlphaFoldDB" id="A0A1G6NW01"/>
<evidence type="ECO:0000313" key="13">
    <source>
        <dbReference type="Proteomes" id="UP000295758"/>
    </source>
</evidence>
<dbReference type="Proteomes" id="UP000198945">
    <property type="component" value="Unassembled WGS sequence"/>
</dbReference>
<dbReference type="EMBL" id="FMYT01000012">
    <property type="protein sequence ID" value="SDC71345.1"/>
    <property type="molecule type" value="Genomic_DNA"/>
</dbReference>